<name>M5GGC4_DACPD</name>
<dbReference type="AlphaFoldDB" id="M5GGC4"/>
<evidence type="ECO:0000313" key="1">
    <source>
        <dbReference type="EMBL" id="EJU05243.1"/>
    </source>
</evidence>
<protein>
    <submittedName>
        <fullName evidence="1">Uncharacterized protein</fullName>
    </submittedName>
</protein>
<dbReference type="HOGENOM" id="CLU_1115724_0_0_1"/>
<accession>M5GGC4</accession>
<gene>
    <name evidence="1" type="ORF">DACRYDRAFT_113417</name>
</gene>
<evidence type="ECO:0000313" key="2">
    <source>
        <dbReference type="Proteomes" id="UP000030653"/>
    </source>
</evidence>
<dbReference type="EMBL" id="JH795856">
    <property type="protein sequence ID" value="EJU05243.1"/>
    <property type="molecule type" value="Genomic_DNA"/>
</dbReference>
<organism evidence="1 2">
    <name type="scientific">Dacryopinax primogenitus (strain DJM 731)</name>
    <name type="common">Brown rot fungus</name>
    <dbReference type="NCBI Taxonomy" id="1858805"/>
    <lineage>
        <taxon>Eukaryota</taxon>
        <taxon>Fungi</taxon>
        <taxon>Dikarya</taxon>
        <taxon>Basidiomycota</taxon>
        <taxon>Agaricomycotina</taxon>
        <taxon>Dacrymycetes</taxon>
        <taxon>Dacrymycetales</taxon>
        <taxon>Dacrymycetaceae</taxon>
        <taxon>Dacryopinax</taxon>
    </lineage>
</organism>
<reference evidence="1 2" key="1">
    <citation type="journal article" date="2012" name="Science">
        <title>The Paleozoic origin of enzymatic lignin decomposition reconstructed from 31 fungal genomes.</title>
        <authorList>
            <person name="Floudas D."/>
            <person name="Binder M."/>
            <person name="Riley R."/>
            <person name="Barry K."/>
            <person name="Blanchette R.A."/>
            <person name="Henrissat B."/>
            <person name="Martinez A.T."/>
            <person name="Otillar R."/>
            <person name="Spatafora J.W."/>
            <person name="Yadav J.S."/>
            <person name="Aerts A."/>
            <person name="Benoit I."/>
            <person name="Boyd A."/>
            <person name="Carlson A."/>
            <person name="Copeland A."/>
            <person name="Coutinho P.M."/>
            <person name="de Vries R.P."/>
            <person name="Ferreira P."/>
            <person name="Findley K."/>
            <person name="Foster B."/>
            <person name="Gaskell J."/>
            <person name="Glotzer D."/>
            <person name="Gorecki P."/>
            <person name="Heitman J."/>
            <person name="Hesse C."/>
            <person name="Hori C."/>
            <person name="Igarashi K."/>
            <person name="Jurgens J.A."/>
            <person name="Kallen N."/>
            <person name="Kersten P."/>
            <person name="Kohler A."/>
            <person name="Kuees U."/>
            <person name="Kumar T.K.A."/>
            <person name="Kuo A."/>
            <person name="LaButti K."/>
            <person name="Larrondo L.F."/>
            <person name="Lindquist E."/>
            <person name="Ling A."/>
            <person name="Lombard V."/>
            <person name="Lucas S."/>
            <person name="Lundell T."/>
            <person name="Martin R."/>
            <person name="McLaughlin D.J."/>
            <person name="Morgenstern I."/>
            <person name="Morin E."/>
            <person name="Murat C."/>
            <person name="Nagy L.G."/>
            <person name="Nolan M."/>
            <person name="Ohm R.A."/>
            <person name="Patyshakuliyeva A."/>
            <person name="Rokas A."/>
            <person name="Ruiz-Duenas F.J."/>
            <person name="Sabat G."/>
            <person name="Salamov A."/>
            <person name="Samejima M."/>
            <person name="Schmutz J."/>
            <person name="Slot J.C."/>
            <person name="St John F."/>
            <person name="Stenlid J."/>
            <person name="Sun H."/>
            <person name="Sun S."/>
            <person name="Syed K."/>
            <person name="Tsang A."/>
            <person name="Wiebenga A."/>
            <person name="Young D."/>
            <person name="Pisabarro A."/>
            <person name="Eastwood D.C."/>
            <person name="Martin F."/>
            <person name="Cullen D."/>
            <person name="Grigoriev I.V."/>
            <person name="Hibbett D.S."/>
        </authorList>
    </citation>
    <scope>NUCLEOTIDE SEQUENCE [LARGE SCALE GENOMIC DNA]</scope>
    <source>
        <strain evidence="1 2">DJM-731 SS1</strain>
    </source>
</reference>
<keyword evidence="2" id="KW-1185">Reference proteome</keyword>
<dbReference type="GeneID" id="63684688"/>
<sequence>MASAIALVGANSPLLAYWPFVGVDPTEEWMLTYAPFTWPPIPVCYTEAPGTNIQFDFYGSEFQLLGPEEQGCGYTLLINGTDSGKNGFAEPVQLPAGQYHIEVNLSYSAGEFFNFEGFAFKSTEENSTLKDITTFINAPNIRPTGQWEETTLYSEFYHANFTQYLTNSTGAQLEYNFQGIQTTIMGSVGPSAGPFRVTIDGQSEVPLSAYRPVADDLVTLYVKQLPFADNSGSHNVIVTNLGQTNTVTILAISYDQLVSST</sequence>
<dbReference type="RefSeq" id="XP_040632137.1">
    <property type="nucleotide sequence ID" value="XM_040769626.1"/>
</dbReference>
<dbReference type="OrthoDB" id="2563669at2759"/>
<proteinExistence type="predicted"/>
<dbReference type="Gene3D" id="2.60.120.260">
    <property type="entry name" value="Galactose-binding domain-like"/>
    <property type="match status" value="1"/>
</dbReference>
<dbReference type="Proteomes" id="UP000030653">
    <property type="component" value="Unassembled WGS sequence"/>
</dbReference>